<keyword evidence="1" id="KW-1133">Transmembrane helix</keyword>
<dbReference type="InterPro" id="IPR012373">
    <property type="entry name" value="Ferrdict_sens_TM"/>
</dbReference>
<comment type="caution">
    <text evidence="4">The sequence shown here is derived from an EMBL/GenBank/DDBJ whole genome shotgun (WGS) entry which is preliminary data.</text>
</comment>
<dbReference type="AlphaFoldDB" id="A0A7K1GNF6"/>
<evidence type="ECO:0000259" key="3">
    <source>
        <dbReference type="Pfam" id="PF16344"/>
    </source>
</evidence>
<feature type="domain" description="FecR protein" evidence="2">
    <location>
        <begin position="118"/>
        <end position="199"/>
    </location>
</feature>
<proteinExistence type="predicted"/>
<evidence type="ECO:0000259" key="2">
    <source>
        <dbReference type="Pfam" id="PF04773"/>
    </source>
</evidence>
<dbReference type="InterPro" id="IPR006860">
    <property type="entry name" value="FecR"/>
</dbReference>
<feature type="domain" description="Protein FecR C-terminal" evidence="3">
    <location>
        <begin position="245"/>
        <end position="311"/>
    </location>
</feature>
<sequence length="319" mass="36775">MQTEEEKIKRCIQYLNQELSEEQGISFEIDMLFDQELNKLYTRYHKIWGNYPTNSEVLASSYQKKRFALSFSKPYLYVASIAVFMVVGLLFLFSYSSSATTSETVLKQTFTNYTPVNKRIRLEDGSLVVLRPDTEITTYFNDDKRLLCLEGEAYFEVAHEAQRKFIVRHLDFDVEVLGTVFSVNTNTRTKEIALISGKVVAKLNNGTTIELAPNEKLLWKPKVGELKKTKLEVSTQLNWLSDVDLTFNQDPLIDALDKIERYYQCTIIVEDQALKKLKVTGSFTHLSLEELLTSLSFITHTSIQTNPNNVYKLTPHDFK</sequence>
<dbReference type="OrthoDB" id="1097132at2"/>
<dbReference type="Proteomes" id="UP000488936">
    <property type="component" value="Unassembled WGS sequence"/>
</dbReference>
<organism evidence="4 5">
    <name type="scientific">Myroides pelagicus</name>
    <dbReference type="NCBI Taxonomy" id="270914"/>
    <lineage>
        <taxon>Bacteria</taxon>
        <taxon>Pseudomonadati</taxon>
        <taxon>Bacteroidota</taxon>
        <taxon>Flavobacteriia</taxon>
        <taxon>Flavobacteriales</taxon>
        <taxon>Flavobacteriaceae</taxon>
        <taxon>Myroides</taxon>
    </lineage>
</organism>
<feature type="transmembrane region" description="Helical" evidence="1">
    <location>
        <begin position="74"/>
        <end position="95"/>
    </location>
</feature>
<gene>
    <name evidence="4" type="ORF">GJV77_10970</name>
</gene>
<dbReference type="Gene3D" id="3.55.50.30">
    <property type="match status" value="1"/>
</dbReference>
<dbReference type="PIRSF" id="PIRSF018266">
    <property type="entry name" value="FecR"/>
    <property type="match status" value="1"/>
</dbReference>
<dbReference type="PANTHER" id="PTHR30273:SF2">
    <property type="entry name" value="PROTEIN FECR"/>
    <property type="match status" value="1"/>
</dbReference>
<keyword evidence="1" id="KW-0472">Membrane</keyword>
<dbReference type="EMBL" id="WMJY01000025">
    <property type="protein sequence ID" value="MTH30417.1"/>
    <property type="molecule type" value="Genomic_DNA"/>
</dbReference>
<protein>
    <submittedName>
        <fullName evidence="4">DUF4974 domain-containing protein</fullName>
    </submittedName>
</protein>
<dbReference type="RefSeq" id="WP_155036401.1">
    <property type="nucleotide sequence ID" value="NZ_JAYMMG010000017.1"/>
</dbReference>
<dbReference type="Gene3D" id="2.60.120.1440">
    <property type="match status" value="1"/>
</dbReference>
<dbReference type="Pfam" id="PF04773">
    <property type="entry name" value="FecR"/>
    <property type="match status" value="1"/>
</dbReference>
<keyword evidence="5" id="KW-1185">Reference proteome</keyword>
<dbReference type="InterPro" id="IPR032508">
    <property type="entry name" value="FecR_C"/>
</dbReference>
<accession>A0A7K1GNF6</accession>
<evidence type="ECO:0000313" key="5">
    <source>
        <dbReference type="Proteomes" id="UP000488936"/>
    </source>
</evidence>
<dbReference type="PANTHER" id="PTHR30273">
    <property type="entry name" value="PERIPLASMIC SIGNAL SENSOR AND SIGMA FACTOR ACTIVATOR FECR-RELATED"/>
    <property type="match status" value="1"/>
</dbReference>
<evidence type="ECO:0000313" key="4">
    <source>
        <dbReference type="EMBL" id="MTH30417.1"/>
    </source>
</evidence>
<reference evidence="4 5" key="1">
    <citation type="journal article" date="2006" name="Int. J. Syst. Evol. Microbiol.">
        <title>Myroides pelagicus sp. nov., isolated from seawater in Thailand.</title>
        <authorList>
            <person name="Yoon J."/>
            <person name="Maneerat S."/>
            <person name="Kawai F."/>
            <person name="Yokota A."/>
        </authorList>
    </citation>
    <scope>NUCLEOTIDE SEQUENCE [LARGE SCALE GENOMIC DNA]</scope>
    <source>
        <strain evidence="4 5">SM1T</strain>
    </source>
</reference>
<name>A0A7K1GNF6_9FLAO</name>
<keyword evidence="1" id="KW-0812">Transmembrane</keyword>
<evidence type="ECO:0000256" key="1">
    <source>
        <dbReference type="SAM" id="Phobius"/>
    </source>
</evidence>
<dbReference type="Pfam" id="PF16344">
    <property type="entry name" value="FecR_C"/>
    <property type="match status" value="1"/>
</dbReference>
<dbReference type="GO" id="GO:0016989">
    <property type="term" value="F:sigma factor antagonist activity"/>
    <property type="evidence" value="ECO:0007669"/>
    <property type="project" value="TreeGrafter"/>
</dbReference>